<dbReference type="Proteomes" id="UP001283361">
    <property type="component" value="Unassembled WGS sequence"/>
</dbReference>
<evidence type="ECO:0000259" key="6">
    <source>
        <dbReference type="Pfam" id="PF00501"/>
    </source>
</evidence>
<evidence type="ECO:0000256" key="5">
    <source>
        <dbReference type="ARBA" id="ARBA00047935"/>
    </source>
</evidence>
<evidence type="ECO:0000259" key="8">
    <source>
        <dbReference type="Pfam" id="PF16177"/>
    </source>
</evidence>
<dbReference type="InterPro" id="IPR025110">
    <property type="entry name" value="AMP-bd_C"/>
</dbReference>
<dbReference type="InterPro" id="IPR020845">
    <property type="entry name" value="AMP-binding_CS"/>
</dbReference>
<dbReference type="SUPFAM" id="SSF56801">
    <property type="entry name" value="Acetyl-CoA synthetase-like"/>
    <property type="match status" value="1"/>
</dbReference>
<accession>A0AAE0YYZ1</accession>
<dbReference type="PANTHER" id="PTHR43347">
    <property type="entry name" value="ACYL-COA SYNTHETASE"/>
    <property type="match status" value="1"/>
</dbReference>
<dbReference type="EC" id="6.2.1.1" evidence="2"/>
<name>A0AAE0YYZ1_9GAST</name>
<evidence type="ECO:0000313" key="10">
    <source>
        <dbReference type="Proteomes" id="UP001283361"/>
    </source>
</evidence>
<dbReference type="AlphaFoldDB" id="A0AAE0YYZ1"/>
<proteinExistence type="inferred from homology"/>
<protein>
    <recommendedName>
        <fullName evidence="3">Acyl-CoA synthetase short-chain family member 3, mitochondrial</fullName>
        <ecNumber evidence="2">6.2.1.1</ecNumber>
    </recommendedName>
    <alternativeName>
        <fullName evidence="4">Acetate--CoA ligase 3</fullName>
    </alternativeName>
</protein>
<comment type="catalytic activity">
    <reaction evidence="5">
        <text>butanoate + ATP + CoA = butanoyl-CoA + AMP + diphosphate</text>
        <dbReference type="Rhea" id="RHEA:46172"/>
        <dbReference type="ChEBI" id="CHEBI:17968"/>
        <dbReference type="ChEBI" id="CHEBI:30616"/>
        <dbReference type="ChEBI" id="CHEBI:33019"/>
        <dbReference type="ChEBI" id="CHEBI:57287"/>
        <dbReference type="ChEBI" id="CHEBI:57371"/>
        <dbReference type="ChEBI" id="CHEBI:456215"/>
    </reaction>
    <physiologicalReaction direction="left-to-right" evidence="5">
        <dbReference type="Rhea" id="RHEA:46173"/>
    </physiologicalReaction>
</comment>
<dbReference type="Gene3D" id="3.40.50.12780">
    <property type="entry name" value="N-terminal domain of ligase-like"/>
    <property type="match status" value="1"/>
</dbReference>
<dbReference type="Pfam" id="PF13193">
    <property type="entry name" value="AMP-binding_C"/>
    <property type="match status" value="1"/>
</dbReference>
<dbReference type="EMBL" id="JAWDGP010005116">
    <property type="protein sequence ID" value="KAK3759520.1"/>
    <property type="molecule type" value="Genomic_DNA"/>
</dbReference>
<dbReference type="GO" id="GO:0005759">
    <property type="term" value="C:mitochondrial matrix"/>
    <property type="evidence" value="ECO:0007669"/>
    <property type="project" value="TreeGrafter"/>
</dbReference>
<evidence type="ECO:0000256" key="3">
    <source>
        <dbReference type="ARBA" id="ARBA00040004"/>
    </source>
</evidence>
<dbReference type="GO" id="GO:0003987">
    <property type="term" value="F:acetate-CoA ligase activity"/>
    <property type="evidence" value="ECO:0007669"/>
    <property type="project" value="UniProtKB-EC"/>
</dbReference>
<feature type="domain" description="Acetyl-coenzyme A synthetase N-terminal" evidence="8">
    <location>
        <begin position="81"/>
        <end position="135"/>
    </location>
</feature>
<feature type="domain" description="AMP-dependent synthetase/ligase" evidence="6">
    <location>
        <begin position="144"/>
        <end position="527"/>
    </location>
</feature>
<evidence type="ECO:0000256" key="4">
    <source>
        <dbReference type="ARBA" id="ARBA00042755"/>
    </source>
</evidence>
<dbReference type="PROSITE" id="PS00455">
    <property type="entry name" value="AMP_BINDING"/>
    <property type="match status" value="1"/>
</dbReference>
<feature type="domain" description="AMP-binding enzyme C-terminal" evidence="7">
    <location>
        <begin position="591"/>
        <end position="669"/>
    </location>
</feature>
<reference evidence="9" key="1">
    <citation type="journal article" date="2023" name="G3 (Bethesda)">
        <title>A reference genome for the long-term kleptoplast-retaining sea slug Elysia crispata morphotype clarki.</title>
        <authorList>
            <person name="Eastman K.E."/>
            <person name="Pendleton A.L."/>
            <person name="Shaikh M.A."/>
            <person name="Suttiyut T."/>
            <person name="Ogas R."/>
            <person name="Tomko P."/>
            <person name="Gavelis G."/>
            <person name="Widhalm J.R."/>
            <person name="Wisecaver J.H."/>
        </authorList>
    </citation>
    <scope>NUCLEOTIDE SEQUENCE</scope>
    <source>
        <strain evidence="9">ECLA1</strain>
    </source>
</reference>
<organism evidence="9 10">
    <name type="scientific">Elysia crispata</name>
    <name type="common">lettuce slug</name>
    <dbReference type="NCBI Taxonomy" id="231223"/>
    <lineage>
        <taxon>Eukaryota</taxon>
        <taxon>Metazoa</taxon>
        <taxon>Spiralia</taxon>
        <taxon>Lophotrochozoa</taxon>
        <taxon>Mollusca</taxon>
        <taxon>Gastropoda</taxon>
        <taxon>Heterobranchia</taxon>
        <taxon>Euthyneura</taxon>
        <taxon>Panpulmonata</taxon>
        <taxon>Sacoglossa</taxon>
        <taxon>Placobranchoidea</taxon>
        <taxon>Plakobranchidae</taxon>
        <taxon>Elysia</taxon>
    </lineage>
</organism>
<dbReference type="InterPro" id="IPR042099">
    <property type="entry name" value="ANL_N_sf"/>
</dbReference>
<dbReference type="InterPro" id="IPR000873">
    <property type="entry name" value="AMP-dep_synth/lig_dom"/>
</dbReference>
<keyword evidence="10" id="KW-1185">Reference proteome</keyword>
<dbReference type="Pfam" id="PF16177">
    <property type="entry name" value="ACAS_N"/>
    <property type="match status" value="1"/>
</dbReference>
<evidence type="ECO:0000259" key="7">
    <source>
        <dbReference type="Pfam" id="PF13193"/>
    </source>
</evidence>
<gene>
    <name evidence="9" type="ORF">RRG08_045805</name>
</gene>
<evidence type="ECO:0000256" key="2">
    <source>
        <dbReference type="ARBA" id="ARBA00013275"/>
    </source>
</evidence>
<dbReference type="GO" id="GO:0050218">
    <property type="term" value="F:propionate-CoA ligase activity"/>
    <property type="evidence" value="ECO:0007669"/>
    <property type="project" value="TreeGrafter"/>
</dbReference>
<comment type="similarity">
    <text evidence="1">Belongs to the ATP-dependent AMP-binding enzyme family.</text>
</comment>
<dbReference type="InterPro" id="IPR032387">
    <property type="entry name" value="ACAS_N"/>
</dbReference>
<comment type="caution">
    <text evidence="9">The sequence shown here is derived from an EMBL/GenBank/DDBJ whole genome shotgun (WGS) entry which is preliminary data.</text>
</comment>
<dbReference type="Pfam" id="PF00501">
    <property type="entry name" value="AMP-binding"/>
    <property type="match status" value="1"/>
</dbReference>
<dbReference type="Gene3D" id="3.30.300.30">
    <property type="match status" value="1"/>
</dbReference>
<dbReference type="PANTHER" id="PTHR43347:SF3">
    <property type="entry name" value="ACYL-COA SYNTHETASE SHORT-CHAIN FAMILY MEMBER 3, MITOCHONDRIAL"/>
    <property type="match status" value="1"/>
</dbReference>
<sequence length="714" mass="78801">MTPVFMKYFPTCEVNARRFATDIITTMYAALPTLRNLGIIFPTLVYIDGRNRFIKEVESLTWPGSDGPQLVRSMSQGPNSYTEVFRRSMETPEEFWAEAAENLHWFKKWDRVVDRSREPLNQWFTGGEMNTCYNAIDRHVEAGRGEQIALIHDSPVTDSITHMTYSQLQTLVRQFAGSLRAEGVEKGDVVLIYMPMIPVAVAAMMACARIGAVHNLVFGGFAAKELSTRIAHSQPKLVVSANCGVEPSRIVPYKPLLDQAIELSEWKPKKCIIFNRPNLERASLISGRDLDWNEAIDHAKPVDCVPVLATDPVYILYTSGTTGIPKGIVRPSGGHAVALNWTMPNIYGMYPGSVWWAASDLGWVVGHSYIAYAPLLIGATSVIYEGKPVGTPDSSAFFRVLQQHQIQGLFVAPTALRAIRAEDADGNKIKPFLPLDKLDALYLAGEHCDHETMEWVQNLIQKPVLDHWWQTESGWALTATCRGLGMDLYPRPGLTGRPVPGWNVQVLRPDGTETETDELGEIFIKQPLPPGFMSTLLGNDEGFKQIYFSRMEGYYNTMDSGLRDKDGYISVLSRTDDVINVAGHRLSCGVLEEAVLECPHVVEAAVIGVPDELKGNIPLGLCVIRSDCVASDDEIQASVVKAVRDVIGPVAAFRQILIVPKLPKTRSGKVARSSISSMAAGKPYKIPVTIDDASVYPTILEKLKSIGLAQGLES</sequence>
<evidence type="ECO:0000256" key="1">
    <source>
        <dbReference type="ARBA" id="ARBA00006432"/>
    </source>
</evidence>
<evidence type="ECO:0000313" key="9">
    <source>
        <dbReference type="EMBL" id="KAK3759520.1"/>
    </source>
</evidence>
<dbReference type="InterPro" id="IPR045851">
    <property type="entry name" value="AMP-bd_C_sf"/>
</dbReference>